<feature type="compositionally biased region" description="Polar residues" evidence="1">
    <location>
        <begin position="1239"/>
        <end position="1250"/>
    </location>
</feature>
<dbReference type="PROSITE" id="PS00108">
    <property type="entry name" value="PROTEIN_KINASE_ST"/>
    <property type="match status" value="1"/>
</dbReference>
<dbReference type="EMBL" id="JAEHOC010000021">
    <property type="protein sequence ID" value="KAG2432577.1"/>
    <property type="molecule type" value="Genomic_DNA"/>
</dbReference>
<dbReference type="GO" id="GO:0005524">
    <property type="term" value="F:ATP binding"/>
    <property type="evidence" value="ECO:0007669"/>
    <property type="project" value="InterPro"/>
</dbReference>
<feature type="region of interest" description="Disordered" evidence="1">
    <location>
        <begin position="797"/>
        <end position="829"/>
    </location>
</feature>
<dbReference type="SUPFAM" id="SSF56112">
    <property type="entry name" value="Protein kinase-like (PK-like)"/>
    <property type="match status" value="1"/>
</dbReference>
<dbReference type="Gene3D" id="3.30.200.20">
    <property type="entry name" value="Phosphorylase Kinase, domain 1"/>
    <property type="match status" value="1"/>
</dbReference>
<dbReference type="InterPro" id="IPR000719">
    <property type="entry name" value="Prot_kinase_dom"/>
</dbReference>
<feature type="compositionally biased region" description="Low complexity" evidence="1">
    <location>
        <begin position="426"/>
        <end position="439"/>
    </location>
</feature>
<evidence type="ECO:0000313" key="3">
    <source>
        <dbReference type="EMBL" id="KAG2432577.1"/>
    </source>
</evidence>
<feature type="region of interest" description="Disordered" evidence="1">
    <location>
        <begin position="273"/>
        <end position="315"/>
    </location>
</feature>
<proteinExistence type="predicted"/>
<feature type="region of interest" description="Disordered" evidence="1">
    <location>
        <begin position="1225"/>
        <end position="1256"/>
    </location>
</feature>
<dbReference type="InterPro" id="IPR051681">
    <property type="entry name" value="Ser/Thr_Kinases-Pseudokinases"/>
</dbReference>
<feature type="domain" description="Protein kinase" evidence="2">
    <location>
        <begin position="932"/>
        <end position="1218"/>
    </location>
</feature>
<dbReference type="Proteomes" id="UP000650467">
    <property type="component" value="Unassembled WGS sequence"/>
</dbReference>
<dbReference type="Gene3D" id="1.10.510.10">
    <property type="entry name" value="Transferase(Phosphotransferase) domain 1"/>
    <property type="match status" value="1"/>
</dbReference>
<dbReference type="PANTHER" id="PTHR44329">
    <property type="entry name" value="SERINE/THREONINE-PROTEIN KINASE TNNI3K-RELATED"/>
    <property type="match status" value="1"/>
</dbReference>
<dbReference type="InterPro" id="IPR011009">
    <property type="entry name" value="Kinase-like_dom_sf"/>
</dbReference>
<feature type="compositionally biased region" description="Basic and acidic residues" evidence="1">
    <location>
        <begin position="953"/>
        <end position="965"/>
    </location>
</feature>
<feature type="compositionally biased region" description="Low complexity" evidence="1">
    <location>
        <begin position="806"/>
        <end position="818"/>
    </location>
</feature>
<dbReference type="GO" id="GO:0004674">
    <property type="term" value="F:protein serine/threonine kinase activity"/>
    <property type="evidence" value="ECO:0007669"/>
    <property type="project" value="TreeGrafter"/>
</dbReference>
<keyword evidence="4" id="KW-1185">Reference proteome</keyword>
<evidence type="ECO:0000259" key="2">
    <source>
        <dbReference type="PROSITE" id="PS50011"/>
    </source>
</evidence>
<evidence type="ECO:0000313" key="4">
    <source>
        <dbReference type="Proteomes" id="UP000650467"/>
    </source>
</evidence>
<accession>A0A835SSK6</accession>
<feature type="compositionally biased region" description="Low complexity" evidence="1">
    <location>
        <begin position="759"/>
        <end position="785"/>
    </location>
</feature>
<gene>
    <name evidence="3" type="ORF">HXX76_008921</name>
</gene>
<sequence>MPPGTYLKFQQVVIDRWREPLYLQAPGMDLLGAWPGPKPADPIQAPQEAWSFLVLEDMALISRACLEPGVALAAVTGYARPAWAPGVQAITPNIAQPGCVPAKMNDTDASPNGSADAANATTANVRLSDPCYPQYTRYDDVVLPGYDMYANAPRPVLNGYMVLLRNNLVKCQALLDGACIKRLGAVACFRLLYPSRNGTIGSGLEGNVLNGTQAAAPAASPPASGTVGGGGGSGPHSSVVLGAVLGGVLGGCAVIMVAGVLVWLHRQRRRQAAGALGRGQPGKAQQPDTGPGSAGLDSAAFDMDSSGVRAPGAEKTAAAVMAGQHDNTGLAASPVPAGDRASSGTLQALATAAREPSLTAFAEPAGPPQVVVVTARTPLQPGIPLDVVVMSEQRRALPMDAAAASPHRAIATAAAVAAGGLQQLQPPLQQQQQKPGVPLDGPPPPAGVARPGLVSQPGHTQAGDAAAVPGGTGAGGCVLPSPPALQGRVQQPQPERVDNDGGCTVVGTSVEAEAAITTAPAPFVTLLPVLRGKGTFGRVVEGLYCGQRVAVKLLNTGLTAAAAEAPSPAAQQCQHQAQVVAGGADAGFDVAGSGAEPAAPVHLLNSGLNMLTVPGMIPRYSSGSGSGTPGALMGVMRLPQPHQWPHQQLPPLPHWPPRAPGDSSSSSDGGEMVPAGILKLTVTEAAVLSNRGTIARRGAATPLPAAPHSPHLRFSHSDPYDAEVSALGLFGPTPSGTAQQAPLRWGPNAPCAQAPLVQPPRQQSGQLQSQQQQSRQQPQQQPQQQWVWMPLASDETQSTFTREDGGTATATPTATGTASDTNGDGASPLAVRQRDIGLGAAANAAGGIPNPGVAAAAGAGAGVGAGAGERKQRLLPAAAAAAITTRALPGGGAAACRQEGAEEEGLAASTGGFAATHGERWELPDVSRVLSAEHGQPQGPGSGGGDAEAAADGQRRGDVGKRRDGAGGAAVGAAARMQLTFVQEVQILARIEHPCIVKLLAACLQPPQFALVFELMDTSLDRVLYGGGNMGPGNGLPPPYYCPYSRTSLMPLDKVLHIAAQIARALEYLHPTIIHRDLKPGNVLLSDVDSRSPVVKLADFGLSRLQSTVLVTCNVDVGTAAYMAPETLNAMNRVVTHHVDMYALGVMLWEMLSGQRPWTGANMVQIACAVGMRNARPPLAAIPEGRCPPALQQLIAQCWDVDPARRPAASEAYKELVLLQHKVRGGAAAGPGESEETEVCSSRLSGSGSVTEARGS</sequence>
<dbReference type="OrthoDB" id="535509at2759"/>
<feature type="compositionally biased region" description="Pro residues" evidence="1">
    <location>
        <begin position="648"/>
        <end position="659"/>
    </location>
</feature>
<protein>
    <recommendedName>
        <fullName evidence="2">Protein kinase domain-containing protein</fullName>
    </recommendedName>
</protein>
<dbReference type="SMART" id="SM00220">
    <property type="entry name" value="S_TKc"/>
    <property type="match status" value="1"/>
</dbReference>
<feature type="region of interest" description="Disordered" evidence="1">
    <location>
        <begin position="426"/>
        <end position="449"/>
    </location>
</feature>
<reference evidence="3" key="1">
    <citation type="journal article" date="2020" name="bioRxiv">
        <title>Comparative genomics of Chlamydomonas.</title>
        <authorList>
            <person name="Craig R.J."/>
            <person name="Hasan A.R."/>
            <person name="Ness R.W."/>
            <person name="Keightley P.D."/>
        </authorList>
    </citation>
    <scope>NUCLEOTIDE SEQUENCE</scope>
    <source>
        <strain evidence="3">SAG 7.73</strain>
    </source>
</reference>
<dbReference type="Pfam" id="PF00069">
    <property type="entry name" value="Pkinase"/>
    <property type="match status" value="1"/>
</dbReference>
<feature type="compositionally biased region" description="Low complexity" evidence="1">
    <location>
        <begin position="661"/>
        <end position="670"/>
    </location>
</feature>
<dbReference type="PANTHER" id="PTHR44329:SF214">
    <property type="entry name" value="PROTEIN KINASE DOMAIN-CONTAINING PROTEIN"/>
    <property type="match status" value="1"/>
</dbReference>
<feature type="region of interest" description="Disordered" evidence="1">
    <location>
        <begin position="932"/>
        <end position="965"/>
    </location>
</feature>
<evidence type="ECO:0000256" key="1">
    <source>
        <dbReference type="SAM" id="MobiDB-lite"/>
    </source>
</evidence>
<feature type="region of interest" description="Disordered" evidence="1">
    <location>
        <begin position="641"/>
        <end position="672"/>
    </location>
</feature>
<dbReference type="AlphaFoldDB" id="A0A835SSK6"/>
<dbReference type="PROSITE" id="PS50011">
    <property type="entry name" value="PROTEIN_KINASE_DOM"/>
    <property type="match status" value="1"/>
</dbReference>
<organism evidence="3 4">
    <name type="scientific">Chlamydomonas incerta</name>
    <dbReference type="NCBI Taxonomy" id="51695"/>
    <lineage>
        <taxon>Eukaryota</taxon>
        <taxon>Viridiplantae</taxon>
        <taxon>Chlorophyta</taxon>
        <taxon>core chlorophytes</taxon>
        <taxon>Chlorophyceae</taxon>
        <taxon>CS clade</taxon>
        <taxon>Chlamydomonadales</taxon>
        <taxon>Chlamydomonadaceae</taxon>
        <taxon>Chlamydomonas</taxon>
    </lineage>
</organism>
<feature type="region of interest" description="Disordered" evidence="1">
    <location>
        <begin position="725"/>
        <end position="785"/>
    </location>
</feature>
<comment type="caution">
    <text evidence="3">The sequence shown here is derived from an EMBL/GenBank/DDBJ whole genome shotgun (WGS) entry which is preliminary data.</text>
</comment>
<dbReference type="InterPro" id="IPR008271">
    <property type="entry name" value="Ser/Thr_kinase_AS"/>
</dbReference>
<name>A0A835SSK6_CHLIN</name>